<evidence type="ECO:0000256" key="1">
    <source>
        <dbReference type="SAM" id="MobiDB-lite"/>
    </source>
</evidence>
<dbReference type="InterPro" id="IPR027417">
    <property type="entry name" value="P-loop_NTPase"/>
</dbReference>
<protein>
    <submittedName>
        <fullName evidence="3">Nitric oxide synthase</fullName>
    </submittedName>
</protein>
<evidence type="ECO:0000313" key="3">
    <source>
        <dbReference type="EMBL" id="GAQ87348.1"/>
    </source>
</evidence>
<name>A0A1Y1IGS9_KLENI</name>
<dbReference type="GO" id="GO:0003924">
    <property type="term" value="F:GTPase activity"/>
    <property type="evidence" value="ECO:0000318"/>
    <property type="project" value="GO_Central"/>
</dbReference>
<feature type="domain" description="CP-type G" evidence="2">
    <location>
        <begin position="85"/>
        <end position="257"/>
    </location>
</feature>
<reference evidence="3 4" key="1">
    <citation type="journal article" date="2014" name="Nat. Commun.">
        <title>Klebsormidium flaccidum genome reveals primary factors for plant terrestrial adaptation.</title>
        <authorList>
            <person name="Hori K."/>
            <person name="Maruyama F."/>
            <person name="Fujisawa T."/>
            <person name="Togashi T."/>
            <person name="Yamamoto N."/>
            <person name="Seo M."/>
            <person name="Sato S."/>
            <person name="Yamada T."/>
            <person name="Mori H."/>
            <person name="Tajima N."/>
            <person name="Moriyama T."/>
            <person name="Ikeuchi M."/>
            <person name="Watanabe M."/>
            <person name="Wada H."/>
            <person name="Kobayashi K."/>
            <person name="Saito M."/>
            <person name="Masuda T."/>
            <person name="Sasaki-Sekimoto Y."/>
            <person name="Mashiguchi K."/>
            <person name="Awai K."/>
            <person name="Shimojima M."/>
            <person name="Masuda S."/>
            <person name="Iwai M."/>
            <person name="Nobusawa T."/>
            <person name="Narise T."/>
            <person name="Kondo S."/>
            <person name="Saito H."/>
            <person name="Sato R."/>
            <person name="Murakawa M."/>
            <person name="Ihara Y."/>
            <person name="Oshima-Yamada Y."/>
            <person name="Ohtaka K."/>
            <person name="Satoh M."/>
            <person name="Sonobe K."/>
            <person name="Ishii M."/>
            <person name="Ohtani R."/>
            <person name="Kanamori-Sato M."/>
            <person name="Honoki R."/>
            <person name="Miyazaki D."/>
            <person name="Mochizuki H."/>
            <person name="Umetsu J."/>
            <person name="Higashi K."/>
            <person name="Shibata D."/>
            <person name="Kamiya Y."/>
            <person name="Sato N."/>
            <person name="Nakamura Y."/>
            <person name="Tabata S."/>
            <person name="Ida S."/>
            <person name="Kurokawa K."/>
            <person name="Ohta H."/>
        </authorList>
    </citation>
    <scope>NUCLEOTIDE SEQUENCE [LARGE SCALE GENOMIC DNA]</scope>
    <source>
        <strain evidence="3 4">NIES-2285</strain>
    </source>
</reference>
<evidence type="ECO:0000259" key="2">
    <source>
        <dbReference type="PROSITE" id="PS51721"/>
    </source>
</evidence>
<dbReference type="GO" id="GO:0005525">
    <property type="term" value="F:GTP binding"/>
    <property type="evidence" value="ECO:0007669"/>
    <property type="project" value="InterPro"/>
</dbReference>
<dbReference type="GO" id="GO:0006809">
    <property type="term" value="P:nitric oxide biosynthetic process"/>
    <property type="evidence" value="ECO:0000318"/>
    <property type="project" value="GO_Central"/>
</dbReference>
<dbReference type="EMBL" id="DF237296">
    <property type="protein sequence ID" value="GAQ87348.1"/>
    <property type="molecule type" value="Genomic_DNA"/>
</dbReference>
<dbReference type="Gene3D" id="3.40.50.300">
    <property type="entry name" value="P-loop containing nucleotide triphosphate hydrolases"/>
    <property type="match status" value="1"/>
</dbReference>
<dbReference type="SUPFAM" id="SSF52540">
    <property type="entry name" value="P-loop containing nucleoside triphosphate hydrolases"/>
    <property type="match status" value="1"/>
</dbReference>
<dbReference type="PROSITE" id="PS51721">
    <property type="entry name" value="G_CP"/>
    <property type="match status" value="1"/>
</dbReference>
<accession>A0A1Y1IGS9</accession>
<dbReference type="Proteomes" id="UP000054558">
    <property type="component" value="Unassembled WGS sequence"/>
</dbReference>
<dbReference type="AlphaFoldDB" id="A0A1Y1IGS9"/>
<dbReference type="InterPro" id="IPR006073">
    <property type="entry name" value="GTP-bd"/>
</dbReference>
<keyword evidence="4" id="KW-1185">Reference proteome</keyword>
<gene>
    <name evidence="3" type="ORF">KFL_003470050</name>
</gene>
<feature type="compositionally biased region" description="Polar residues" evidence="1">
    <location>
        <begin position="668"/>
        <end position="680"/>
    </location>
</feature>
<proteinExistence type="predicted"/>
<dbReference type="OrthoDB" id="1696305at2759"/>
<dbReference type="InterPro" id="IPR044229">
    <property type="entry name" value="NOA1"/>
</dbReference>
<dbReference type="CDD" id="cd01855">
    <property type="entry name" value="YqeH"/>
    <property type="match status" value="1"/>
</dbReference>
<dbReference type="SMR" id="A0A1Y1IGS9"/>
<dbReference type="PANTHER" id="PTHR47569:SF2">
    <property type="entry name" value="NO-ASSOCIATED PROTEIN 1, CHLOROPLASTIC_MITOCHONDRIAL"/>
    <property type="match status" value="1"/>
</dbReference>
<dbReference type="STRING" id="105231.A0A1Y1IGS9"/>
<dbReference type="GO" id="GO:0009507">
    <property type="term" value="C:chloroplast"/>
    <property type="evidence" value="ECO:0000318"/>
    <property type="project" value="GO_Central"/>
</dbReference>
<organism evidence="3 4">
    <name type="scientific">Klebsormidium nitens</name>
    <name type="common">Green alga</name>
    <name type="synonym">Ulothrix nitens</name>
    <dbReference type="NCBI Taxonomy" id="105231"/>
    <lineage>
        <taxon>Eukaryota</taxon>
        <taxon>Viridiplantae</taxon>
        <taxon>Streptophyta</taxon>
        <taxon>Klebsormidiophyceae</taxon>
        <taxon>Klebsormidiales</taxon>
        <taxon>Klebsormidiaceae</taxon>
        <taxon>Klebsormidium</taxon>
    </lineage>
</organism>
<dbReference type="Pfam" id="PF01926">
    <property type="entry name" value="MMR_HSR1"/>
    <property type="match status" value="1"/>
</dbReference>
<feature type="region of interest" description="Disordered" evidence="1">
    <location>
        <begin position="289"/>
        <end position="323"/>
    </location>
</feature>
<dbReference type="InterPro" id="IPR030378">
    <property type="entry name" value="G_CP_dom"/>
</dbReference>
<feature type="region of interest" description="Disordered" evidence="1">
    <location>
        <begin position="217"/>
        <end position="236"/>
    </location>
</feature>
<feature type="compositionally biased region" description="Low complexity" evidence="1">
    <location>
        <begin position="309"/>
        <end position="320"/>
    </location>
</feature>
<evidence type="ECO:0000313" key="4">
    <source>
        <dbReference type="Proteomes" id="UP000054558"/>
    </source>
</evidence>
<dbReference type="OMA" id="HYNEVQD"/>
<sequence>MKQVKLEGPGCYGCGARLQVSYPGGPGYLRPDVYELKRTHRQLGETLCGRCTELAHGKMVPAVGGNGGHGSGGQQEGYVMAEDLREQLKPLKLNKVLVVKLVDIADFNGSFLSKVRDLVGSNPIILVGTKVDLLPADTDLEAVADWVWEATVRKKLKPISLHVISSLTGAGLPSLAANIQRERQGRDVYVLGAANVGKSAFINALLAELATRDPAAAAARRKRPTESAMPGTTLGPIPINAFSGGGELFDTPGIHLHHRLASLLTPEELVMLTPRRRLRPVAPTIGTVDQTTAQENGAAPHTEMTAPDSENGASESNGSNLTPGDFVVLRPHPSCPPQAIFIAQVSASGVSETAGSEGGGTLLARPWMPKPVRRGPKMDLWNDPWGRKWVPYEGGMFELAPDDVIASWQSRAKAPEEGVPVPPLVAARVDELIRGGNLPAPAYPPWVDESGEIVSAKEWGGKVGVLAGEGSANMGDIVLSRGAVSSAEKGGSLQSEGIEGTTFFWGGVARVDVLQAPPGLRLFFYGPHTVTVHAVDSQEADAFYEANLFEKLTPPYKDRGANWDGLPYKKECNLYSEDDVRPAGDVVVSGLGWFAVGGAPGKRGRRGGSQSSSRGEVRLLVHTPRGVEVYLRPSMPVTETGAEWADRPDLDVELERPPIYYPRHEPVSRTQGVPSRQSAW</sequence>
<dbReference type="PANTHER" id="PTHR47569">
    <property type="entry name" value="NO-ASSOCIATED PROTEIN 1, CHLOROPLASTIC/MITOCHONDRIAL"/>
    <property type="match status" value="1"/>
</dbReference>
<feature type="region of interest" description="Disordered" evidence="1">
    <location>
        <begin position="660"/>
        <end position="680"/>
    </location>
</feature>